<dbReference type="AlphaFoldDB" id="A0A3G8YRT4"/>
<evidence type="ECO:0000313" key="1">
    <source>
        <dbReference type="EMBL" id="AZI44481.1"/>
    </source>
</evidence>
<accession>A0A3G8YRT4</accession>
<dbReference type="EMBL" id="CP034185">
    <property type="protein sequence ID" value="AZI44489.1"/>
    <property type="molecule type" value="Genomic_DNA"/>
</dbReference>
<dbReference type="RefSeq" id="WP_124874158.1">
    <property type="nucleotide sequence ID" value="NZ_CP034185.1"/>
</dbReference>
<name>A0A3G8YRT4_9DEIO</name>
<dbReference type="Proteomes" id="UP000276417">
    <property type="component" value="Plasmid unnamed1"/>
</dbReference>
<proteinExistence type="predicted"/>
<organism evidence="1 3">
    <name type="scientific">Deinococcus psychrotolerans</name>
    <dbReference type="NCBI Taxonomy" id="2489213"/>
    <lineage>
        <taxon>Bacteria</taxon>
        <taxon>Thermotogati</taxon>
        <taxon>Deinococcota</taxon>
        <taxon>Deinococci</taxon>
        <taxon>Deinococcales</taxon>
        <taxon>Deinococcaceae</taxon>
        <taxon>Deinococcus</taxon>
    </lineage>
</organism>
<evidence type="ECO:0000313" key="3">
    <source>
        <dbReference type="Proteomes" id="UP000276417"/>
    </source>
</evidence>
<dbReference type="KEGG" id="dph:EHF33_16365"/>
<dbReference type="EMBL" id="CP034185">
    <property type="protein sequence ID" value="AZI44481.1"/>
    <property type="molecule type" value="Genomic_DNA"/>
</dbReference>
<dbReference type="KEGG" id="dph:EHF33_16325"/>
<keyword evidence="3" id="KW-1185">Reference proteome</keyword>
<gene>
    <name evidence="1" type="ORF">EHF33_16325</name>
    <name evidence="2" type="ORF">EHF33_16365</name>
</gene>
<protein>
    <submittedName>
        <fullName evidence="1">Uncharacterized protein</fullName>
    </submittedName>
</protein>
<reference evidence="1 3" key="1">
    <citation type="submission" date="2018-11" db="EMBL/GenBank/DDBJ databases">
        <title>Deinococcus shelandsis sp. nov., isolated from South Shetland Islands soil of Antarctica.</title>
        <authorList>
            <person name="Tian J."/>
        </authorList>
    </citation>
    <scope>NUCLEOTIDE SEQUENCE [LARGE SCALE GENOMIC DNA]</scope>
    <source>
        <strain evidence="1 3">S14-83T</strain>
        <plasmid evidence="1 3">unnamed1</plasmid>
    </source>
</reference>
<geneLocation type="plasmid" evidence="1 3">
    <name>unnamed1</name>
</geneLocation>
<keyword evidence="1" id="KW-0614">Plasmid</keyword>
<evidence type="ECO:0000313" key="2">
    <source>
        <dbReference type="EMBL" id="AZI44489.1"/>
    </source>
</evidence>
<sequence>MRTVKKNKTEYINEITNFSKKLDGMFIDDAGFKSIKCPSYFTSLAPSQEGDVKHCFVSMRQPEELIPLFDSLLESTTEISMDWRMDLGDWTTYRRIKGSDQEFSLNLSAPGLSETMRADPMVNKYKTVGRFFIGYEPKK</sequence>